<dbReference type="AlphaFoldDB" id="D7MMI8"/>
<evidence type="ECO:0000313" key="1">
    <source>
        <dbReference type="EMBL" id="EFH39850.1"/>
    </source>
</evidence>
<dbReference type="eggNOG" id="KOG2309">
    <property type="taxonomic scope" value="Eukaryota"/>
</dbReference>
<proteinExistence type="predicted"/>
<dbReference type="Gene3D" id="4.10.950.10">
    <property type="entry name" value="Ribosomal protein L2, domain 3"/>
    <property type="match status" value="1"/>
</dbReference>
<dbReference type="InterPro" id="IPR008991">
    <property type="entry name" value="Translation_prot_SH3-like_sf"/>
</dbReference>
<dbReference type="HOGENOM" id="CLU_1327966_0_0_1"/>
<evidence type="ECO:0000313" key="2">
    <source>
        <dbReference type="Proteomes" id="UP000008694"/>
    </source>
</evidence>
<dbReference type="SUPFAM" id="SSF50104">
    <property type="entry name" value="Translation proteins SH3-like domain"/>
    <property type="match status" value="1"/>
</dbReference>
<dbReference type="Proteomes" id="UP000008694">
    <property type="component" value="Unassembled WGS sequence"/>
</dbReference>
<dbReference type="EMBL" id="GL348720">
    <property type="protein sequence ID" value="EFH39850.1"/>
    <property type="molecule type" value="Genomic_DNA"/>
</dbReference>
<dbReference type="STRING" id="81972.D7MMI8"/>
<reference evidence="2" key="1">
    <citation type="journal article" date="2011" name="Nat. Genet.">
        <title>The Arabidopsis lyrata genome sequence and the basis of rapid genome size change.</title>
        <authorList>
            <person name="Hu T.T."/>
            <person name="Pattyn P."/>
            <person name="Bakker E.G."/>
            <person name="Cao J."/>
            <person name="Cheng J.-F."/>
            <person name="Clark R.M."/>
            <person name="Fahlgren N."/>
            <person name="Fawcett J.A."/>
            <person name="Grimwood J."/>
            <person name="Gundlach H."/>
            <person name="Haberer G."/>
            <person name="Hollister J.D."/>
            <person name="Ossowski S."/>
            <person name="Ottilar R.P."/>
            <person name="Salamov A.A."/>
            <person name="Schneeberger K."/>
            <person name="Spannagl M."/>
            <person name="Wang X."/>
            <person name="Yang L."/>
            <person name="Nasrallah M.E."/>
            <person name="Bergelson J."/>
            <person name="Carrington J.C."/>
            <person name="Gaut B.S."/>
            <person name="Schmutz J."/>
            <person name="Mayer K.F.X."/>
            <person name="Van de Peer Y."/>
            <person name="Grigoriev I.V."/>
            <person name="Nordborg M."/>
            <person name="Weigel D."/>
            <person name="Guo Y.-L."/>
        </authorList>
    </citation>
    <scope>NUCLEOTIDE SEQUENCE [LARGE SCALE GENOMIC DNA]</scope>
    <source>
        <strain evidence="2">cv. MN47</strain>
    </source>
</reference>
<protein>
    <submittedName>
        <fullName evidence="1">Predicted protein</fullName>
    </submittedName>
</protein>
<name>D7MMI8_ARALL</name>
<keyword evidence="2" id="KW-1185">Reference proteome</keyword>
<sequence length="207" mass="22848">MKPVMIGRVAGGGRSEKPMLKRNSWPPKIHGAAMNAVEHTHGAMEEVNINTLVTLVRLGVIAPPGQKVTNSRPDQVVVALHDLRVSPGCKLFLASLLPNESVSCRGRLRTEAFSLPDVVSSQFREELILSPGRGIRHFRTCYQQLASGHVICLFPEVKIYGRDCLSQRIMPLVEVKKELELMWHNLLSQLPSAWRAMIGQVAGGGRT</sequence>
<dbReference type="InterPro" id="IPR014726">
    <property type="entry name" value="Ribosomal_uL2_dom3"/>
</dbReference>
<dbReference type="Gramene" id="Al_scaffold_0008_537">
    <property type="protein sequence ID" value="Al_scaffold_0008_537"/>
    <property type="gene ID" value="Al_scaffold_0008_537"/>
</dbReference>
<organism evidence="2">
    <name type="scientific">Arabidopsis lyrata subsp. lyrata</name>
    <name type="common">Lyre-leaved rock-cress</name>
    <dbReference type="NCBI Taxonomy" id="81972"/>
    <lineage>
        <taxon>Eukaryota</taxon>
        <taxon>Viridiplantae</taxon>
        <taxon>Streptophyta</taxon>
        <taxon>Embryophyta</taxon>
        <taxon>Tracheophyta</taxon>
        <taxon>Spermatophyta</taxon>
        <taxon>Magnoliopsida</taxon>
        <taxon>eudicotyledons</taxon>
        <taxon>Gunneridae</taxon>
        <taxon>Pentapetalae</taxon>
        <taxon>rosids</taxon>
        <taxon>malvids</taxon>
        <taxon>Brassicales</taxon>
        <taxon>Brassicaceae</taxon>
        <taxon>Camelineae</taxon>
        <taxon>Arabidopsis</taxon>
    </lineage>
</organism>
<accession>D7MMI8</accession>
<gene>
    <name evidence="1" type="ORF">ARALYDRAFT_683717</name>
</gene>